<evidence type="ECO:0000256" key="1">
    <source>
        <dbReference type="SAM" id="MobiDB-lite"/>
    </source>
</evidence>
<dbReference type="EMBL" id="JAVRBK010000004">
    <property type="protein sequence ID" value="KAK5644738.1"/>
    <property type="molecule type" value="Genomic_DNA"/>
</dbReference>
<name>A0AAN7ZN47_9COLE</name>
<dbReference type="PANTHER" id="PTHR46060">
    <property type="entry name" value="MARINER MOS1 TRANSPOSASE-LIKE PROTEIN"/>
    <property type="match status" value="1"/>
</dbReference>
<dbReference type="AlphaFoldDB" id="A0AAN7ZN47"/>
<reference evidence="3 4" key="1">
    <citation type="journal article" date="2024" name="Insects">
        <title>An Improved Chromosome-Level Genome Assembly of the Firefly Pyrocoelia pectoralis.</title>
        <authorList>
            <person name="Fu X."/>
            <person name="Meyer-Rochow V.B."/>
            <person name="Ballantyne L."/>
            <person name="Zhu X."/>
        </authorList>
    </citation>
    <scope>NUCLEOTIDE SEQUENCE [LARGE SCALE GENOMIC DNA]</scope>
    <source>
        <strain evidence="3">XCY_ONT2</strain>
    </source>
</reference>
<dbReference type="InterPro" id="IPR041426">
    <property type="entry name" value="Mos1_HTH"/>
</dbReference>
<dbReference type="InterPro" id="IPR052709">
    <property type="entry name" value="Transposase-MT_Hybrid"/>
</dbReference>
<evidence type="ECO:0000313" key="4">
    <source>
        <dbReference type="Proteomes" id="UP001329430"/>
    </source>
</evidence>
<gene>
    <name evidence="3" type="ORF">RI129_006038</name>
</gene>
<evidence type="ECO:0000259" key="2">
    <source>
        <dbReference type="Pfam" id="PF17906"/>
    </source>
</evidence>
<dbReference type="PANTHER" id="PTHR46060:SF1">
    <property type="entry name" value="MARINER MOS1 TRANSPOSASE-LIKE PROTEIN"/>
    <property type="match status" value="1"/>
</dbReference>
<evidence type="ECO:0000313" key="3">
    <source>
        <dbReference type="EMBL" id="KAK5644738.1"/>
    </source>
</evidence>
<dbReference type="Gene3D" id="1.10.10.1450">
    <property type="match status" value="1"/>
</dbReference>
<protein>
    <recommendedName>
        <fullName evidence="2">Mos1 transposase HTH domain-containing protein</fullName>
    </recommendedName>
</protein>
<feature type="compositionally biased region" description="Basic and acidic residues" evidence="1">
    <location>
        <begin position="55"/>
        <end position="71"/>
    </location>
</feature>
<feature type="domain" description="Mos1 transposase HTH" evidence="2">
    <location>
        <begin position="9"/>
        <end position="51"/>
    </location>
</feature>
<keyword evidence="4" id="KW-1185">Reference proteome</keyword>
<dbReference type="Proteomes" id="UP001329430">
    <property type="component" value="Chromosome 4"/>
</dbReference>
<organism evidence="3 4">
    <name type="scientific">Pyrocoelia pectoralis</name>
    <dbReference type="NCBI Taxonomy" id="417401"/>
    <lineage>
        <taxon>Eukaryota</taxon>
        <taxon>Metazoa</taxon>
        <taxon>Ecdysozoa</taxon>
        <taxon>Arthropoda</taxon>
        <taxon>Hexapoda</taxon>
        <taxon>Insecta</taxon>
        <taxon>Pterygota</taxon>
        <taxon>Neoptera</taxon>
        <taxon>Endopterygota</taxon>
        <taxon>Coleoptera</taxon>
        <taxon>Polyphaga</taxon>
        <taxon>Elateriformia</taxon>
        <taxon>Elateroidea</taxon>
        <taxon>Lampyridae</taxon>
        <taxon>Lampyrinae</taxon>
        <taxon>Pyrocoelia</taxon>
    </lineage>
</organism>
<accession>A0AAN7ZN47</accession>
<proteinExistence type="predicted"/>
<feature type="region of interest" description="Disordered" evidence="1">
    <location>
        <begin position="55"/>
        <end position="84"/>
    </location>
</feature>
<dbReference type="Pfam" id="PF17906">
    <property type="entry name" value="HTH_48"/>
    <property type="match status" value="1"/>
</dbReference>
<sequence length="102" mass="11804">MEKRNLEQRVAIKFCAKLGNSATETYDKILKVYGGDFPNRAQVFRWRKEFKDDRESVEDEARSGRPVDVRTKANAHPNSPRSSINECWLTSQISTAKPLDRF</sequence>
<comment type="caution">
    <text evidence="3">The sequence shown here is derived from an EMBL/GenBank/DDBJ whole genome shotgun (WGS) entry which is preliminary data.</text>
</comment>